<dbReference type="Pfam" id="PF04860">
    <property type="entry name" value="Phage_portal"/>
    <property type="match status" value="1"/>
</dbReference>
<name>A0A139JUD5_BACT4</name>
<dbReference type="RefSeq" id="WP_061474281.1">
    <property type="nucleotide sequence ID" value="NZ_BAABZI010000001.1"/>
</dbReference>
<dbReference type="NCBIfam" id="TIGR01537">
    <property type="entry name" value="portal_HK97"/>
    <property type="match status" value="1"/>
</dbReference>
<proteinExistence type="predicted"/>
<evidence type="ECO:0000256" key="1">
    <source>
        <dbReference type="SAM" id="MobiDB-lite"/>
    </source>
</evidence>
<evidence type="ECO:0000313" key="3">
    <source>
        <dbReference type="Proteomes" id="UP000488521"/>
    </source>
</evidence>
<organism evidence="2 3">
    <name type="scientific">Bacteroides thetaiotaomicron</name>
    <dbReference type="NCBI Taxonomy" id="818"/>
    <lineage>
        <taxon>Bacteria</taxon>
        <taxon>Pseudomonadati</taxon>
        <taxon>Bacteroidota</taxon>
        <taxon>Bacteroidia</taxon>
        <taxon>Bacteroidales</taxon>
        <taxon>Bacteroidaceae</taxon>
        <taxon>Bacteroides</taxon>
    </lineage>
</organism>
<sequence length="443" mass="49961">MNNSLKFWKRKTDTAPVEEPVKERGYFESVASPDVTVRNIAAKAQTVEGPEMAMKLATVYRCVSILSGSIASLPLQVKRKKNGVFMVDEASELNYLLSVAPNSRQTAYEMIRNAIIQTVNLGNAYIYPDWSEGEPKSLTLLSPGSVTYDKFLNFYIVNDPINGIYKSLECDEIIHLRNISLDGGYTGESTIRYASRIMSVAYSADEKSLDMFQPGSTYSGFISGNDDDQTTGYEQYNETQLKDVSDRFRKELRSGERITYLPGQLRFNQLSMSPADIQLLEKQKFSVLDLCRFYGVHPDKAFAGQSQNYKASEMSQVQYMTDTIQPYLRQIANEFFVKLIPRSVAAKYRIEFDLEAFYQTDLETMALNMEKCIQYGIYTVNEYRQKKGMPPVDGGDVAMISCNVAPINSPKINGEVLNNSNNGDKNEEKPQEVPPKNKETSAV</sequence>
<comment type="caution">
    <text evidence="2">The sequence shown here is derived from an EMBL/GenBank/DDBJ whole genome shotgun (WGS) entry which is preliminary data.</text>
</comment>
<dbReference type="EMBL" id="WCRS01000008">
    <property type="protein sequence ID" value="KAB4473314.1"/>
    <property type="molecule type" value="Genomic_DNA"/>
</dbReference>
<accession>A0A139JUD5</accession>
<reference evidence="2 3" key="1">
    <citation type="journal article" date="2019" name="Nat. Med.">
        <title>A library of human gut bacterial isolates paired with longitudinal multiomics data enables mechanistic microbiome research.</title>
        <authorList>
            <person name="Poyet M."/>
            <person name="Groussin M."/>
            <person name="Gibbons S.M."/>
            <person name="Avila-Pacheco J."/>
            <person name="Jiang X."/>
            <person name="Kearney S.M."/>
            <person name="Perrotta A.R."/>
            <person name="Berdy B."/>
            <person name="Zhao S."/>
            <person name="Lieberman T.D."/>
            <person name="Swanson P.K."/>
            <person name="Smith M."/>
            <person name="Roesemann S."/>
            <person name="Alexander J.E."/>
            <person name="Rich S.A."/>
            <person name="Livny J."/>
            <person name="Vlamakis H."/>
            <person name="Clish C."/>
            <person name="Bullock K."/>
            <person name="Deik A."/>
            <person name="Scott J."/>
            <person name="Pierce K.A."/>
            <person name="Xavier R.J."/>
            <person name="Alm E.J."/>
        </authorList>
    </citation>
    <scope>NUCLEOTIDE SEQUENCE [LARGE SCALE GENOMIC DNA]</scope>
    <source>
        <strain evidence="2 3">BIOML-A156</strain>
    </source>
</reference>
<dbReference type="InterPro" id="IPR006427">
    <property type="entry name" value="Portal_HK97"/>
</dbReference>
<dbReference type="InterPro" id="IPR006944">
    <property type="entry name" value="Phage/GTA_portal"/>
</dbReference>
<evidence type="ECO:0000313" key="2">
    <source>
        <dbReference type="EMBL" id="KAB4473314.1"/>
    </source>
</evidence>
<gene>
    <name evidence="2" type="ORF">GAN59_13140</name>
</gene>
<feature type="compositionally biased region" description="Basic and acidic residues" evidence="1">
    <location>
        <begin position="424"/>
        <end position="443"/>
    </location>
</feature>
<feature type="region of interest" description="Disordered" evidence="1">
    <location>
        <begin position="413"/>
        <end position="443"/>
    </location>
</feature>
<dbReference type="Proteomes" id="UP000488521">
    <property type="component" value="Unassembled WGS sequence"/>
</dbReference>
<protein>
    <submittedName>
        <fullName evidence="2">Phage portal protein</fullName>
    </submittedName>
</protein>
<dbReference type="AlphaFoldDB" id="A0A139JUD5"/>